<comment type="caution">
    <text evidence="3">The sequence shown here is derived from an EMBL/GenBank/DDBJ whole genome shotgun (WGS) entry which is preliminary data.</text>
</comment>
<reference evidence="3 4" key="1">
    <citation type="journal article" date="2019" name="Int. J. Syst. Evol. Microbiol.">
        <title>The Global Catalogue of Microorganisms (GCM) 10K type strain sequencing project: providing services to taxonomists for standard genome sequencing and annotation.</title>
        <authorList>
            <consortium name="The Broad Institute Genomics Platform"/>
            <consortium name="The Broad Institute Genome Sequencing Center for Infectious Disease"/>
            <person name="Wu L."/>
            <person name="Ma J."/>
        </authorList>
    </citation>
    <scope>NUCLEOTIDE SEQUENCE [LARGE SCALE GENOMIC DNA]</scope>
    <source>
        <strain evidence="3 4">DT55</strain>
    </source>
</reference>
<feature type="domain" description="DUF7347" evidence="1">
    <location>
        <begin position="9"/>
        <end position="88"/>
    </location>
</feature>
<organism evidence="3 4">
    <name type="scientific">Halobaculum marinum</name>
    <dbReference type="NCBI Taxonomy" id="3031996"/>
    <lineage>
        <taxon>Archaea</taxon>
        <taxon>Methanobacteriati</taxon>
        <taxon>Methanobacteriota</taxon>
        <taxon>Stenosarchaea group</taxon>
        <taxon>Halobacteria</taxon>
        <taxon>Halobacteriales</taxon>
        <taxon>Haloferacaceae</taxon>
        <taxon>Halobaculum</taxon>
    </lineage>
</organism>
<dbReference type="InterPro" id="IPR036388">
    <property type="entry name" value="WH-like_DNA-bd_sf"/>
</dbReference>
<dbReference type="Proteomes" id="UP001596388">
    <property type="component" value="Unassembled WGS sequence"/>
</dbReference>
<keyword evidence="4" id="KW-1185">Reference proteome</keyword>
<name>A0ABD5WUQ9_9EURY</name>
<gene>
    <name evidence="3" type="ORF">ACFQKD_02785</name>
</gene>
<dbReference type="InterPro" id="IPR055771">
    <property type="entry name" value="DUF7347"/>
</dbReference>
<dbReference type="EMBL" id="JBHTAG010000002">
    <property type="protein sequence ID" value="MFC7096218.1"/>
    <property type="molecule type" value="Genomic_DNA"/>
</dbReference>
<dbReference type="SUPFAM" id="SSF46785">
    <property type="entry name" value="Winged helix' DNA-binding domain"/>
    <property type="match status" value="1"/>
</dbReference>
<dbReference type="AlphaFoldDB" id="A0ABD5WUQ9"/>
<dbReference type="InterPro" id="IPR036390">
    <property type="entry name" value="WH_DNA-bd_sf"/>
</dbReference>
<dbReference type="RefSeq" id="WP_276239304.1">
    <property type="nucleotide sequence ID" value="NZ_CP119989.1"/>
</dbReference>
<protein>
    <submittedName>
        <fullName evidence="3">ArsR/SmtB family transcription factor</fullName>
    </submittedName>
</protein>
<accession>A0ABD5WUQ9</accession>
<dbReference type="InterPro" id="IPR055775">
    <property type="entry name" value="DUF7351"/>
</dbReference>
<evidence type="ECO:0000259" key="1">
    <source>
        <dbReference type="Pfam" id="PF24038"/>
    </source>
</evidence>
<dbReference type="Gene3D" id="1.10.10.10">
    <property type="entry name" value="Winged helix-like DNA-binding domain superfamily/Winged helix DNA-binding domain"/>
    <property type="match status" value="1"/>
</dbReference>
<sequence length="292" mass="32492">MSSDNGVTPEEAFSALGSELRLEILHVLAEATEAGDRELSFSEIYDAVDVDSTSQLSYHLDTLTGIFVRDVENGYALTQAGDRVVRAVHSGTYSDRPSFEPTTIEGTCPYCDATVLSAEYRDPFLVVECRSCSGRIVTYDLPPAQSRGRTSIETLHSCNRRVHQEYATALEGTCSTCGGTTDRSIEQSERANSYICAATCQRCRLRLFAPLEVRLLHHPAVISFYWRWGIDASTLPLWDLPSYVDNWEVDAVETDPYEFRVTIVHDGESLRVRVDDELHVDVSDDPCSGSTE</sequence>
<dbReference type="InterPro" id="IPR011991">
    <property type="entry name" value="ArsR-like_HTH"/>
</dbReference>
<dbReference type="CDD" id="cd00090">
    <property type="entry name" value="HTH_ARSR"/>
    <property type="match status" value="1"/>
</dbReference>
<dbReference type="Pfam" id="PF24038">
    <property type="entry name" value="DUF7347"/>
    <property type="match status" value="1"/>
</dbReference>
<dbReference type="Pfam" id="PF24042">
    <property type="entry name" value="DUF7351"/>
    <property type="match status" value="1"/>
</dbReference>
<feature type="domain" description="DUF7351" evidence="2">
    <location>
        <begin position="105"/>
        <end position="280"/>
    </location>
</feature>
<evidence type="ECO:0000313" key="3">
    <source>
        <dbReference type="EMBL" id="MFC7096218.1"/>
    </source>
</evidence>
<evidence type="ECO:0000313" key="4">
    <source>
        <dbReference type="Proteomes" id="UP001596388"/>
    </source>
</evidence>
<dbReference type="GeneID" id="79269896"/>
<proteinExistence type="predicted"/>
<evidence type="ECO:0000259" key="2">
    <source>
        <dbReference type="Pfam" id="PF24042"/>
    </source>
</evidence>